<evidence type="ECO:0000256" key="1">
    <source>
        <dbReference type="SAM" id="Phobius"/>
    </source>
</evidence>
<dbReference type="EMBL" id="CXSU01000005">
    <property type="protein sequence ID" value="CTQ48491.1"/>
    <property type="molecule type" value="Genomic_DNA"/>
</dbReference>
<evidence type="ECO:0000259" key="2">
    <source>
        <dbReference type="Pfam" id="PF07835"/>
    </source>
</evidence>
<reference evidence="3 4" key="1">
    <citation type="submission" date="2015-07" db="EMBL/GenBank/DDBJ databases">
        <authorList>
            <person name="Noorani M."/>
        </authorList>
    </citation>
    <scope>NUCLEOTIDE SEQUENCE [LARGE SCALE GENOMIC DNA]</scope>
    <source>
        <strain evidence="3 4">CECT 7802</strain>
    </source>
</reference>
<dbReference type="AlphaFoldDB" id="A0A0M6YDR7"/>
<keyword evidence="1" id="KW-1133">Transmembrane helix</keyword>
<dbReference type="SUPFAM" id="SSF81469">
    <property type="entry name" value="Bacterial aa3 type cytochrome c oxidase subunit IV"/>
    <property type="match status" value="1"/>
</dbReference>
<dbReference type="EC" id="1.9.3.1" evidence="3"/>
<dbReference type="RefSeq" id="WP_055082243.1">
    <property type="nucleotide sequence ID" value="NZ_CXSU01000005.1"/>
</dbReference>
<dbReference type="Proteomes" id="UP000049222">
    <property type="component" value="Unassembled WGS sequence"/>
</dbReference>
<keyword evidence="3" id="KW-0560">Oxidoreductase</keyword>
<evidence type="ECO:0000313" key="3">
    <source>
        <dbReference type="EMBL" id="CTQ48491.1"/>
    </source>
</evidence>
<dbReference type="STRING" id="420998.JDO7802_00493"/>
<protein>
    <submittedName>
        <fullName evidence="3">Cytochrome c oxidase subunit 4</fullName>
        <ecNumber evidence="3">1.9.3.1</ecNumber>
    </submittedName>
</protein>
<dbReference type="Pfam" id="PF07835">
    <property type="entry name" value="COX4_pro_2"/>
    <property type="match status" value="1"/>
</dbReference>
<dbReference type="GO" id="GO:0016491">
    <property type="term" value="F:oxidoreductase activity"/>
    <property type="evidence" value="ECO:0007669"/>
    <property type="project" value="UniProtKB-KW"/>
</dbReference>
<keyword evidence="4" id="KW-1185">Reference proteome</keyword>
<sequence>MAEDHKPGSMDTTEQEKTFAGFMTFTKWTVIAIIVLLILLAIFRT</sequence>
<keyword evidence="1" id="KW-0472">Membrane</keyword>
<dbReference type="InterPro" id="IPR036596">
    <property type="entry name" value="Cyt-C_aa3_sf"/>
</dbReference>
<proteinExistence type="predicted"/>
<organism evidence="3 4">
    <name type="scientific">Jannaschia donghaensis</name>
    <dbReference type="NCBI Taxonomy" id="420998"/>
    <lineage>
        <taxon>Bacteria</taxon>
        <taxon>Pseudomonadati</taxon>
        <taxon>Pseudomonadota</taxon>
        <taxon>Alphaproteobacteria</taxon>
        <taxon>Rhodobacterales</taxon>
        <taxon>Roseobacteraceae</taxon>
        <taxon>Jannaschia</taxon>
    </lineage>
</organism>
<evidence type="ECO:0000313" key="4">
    <source>
        <dbReference type="Proteomes" id="UP000049222"/>
    </source>
</evidence>
<feature type="transmembrane region" description="Helical" evidence="1">
    <location>
        <begin position="20"/>
        <end position="43"/>
    </location>
</feature>
<dbReference type="InterPro" id="IPR012422">
    <property type="entry name" value="Cyt_c_oxidase_su4_bac-aa3"/>
</dbReference>
<gene>
    <name evidence="3" type="primary">ctaH</name>
    <name evidence="3" type="ORF">JDO7802_00493</name>
</gene>
<keyword evidence="1" id="KW-0812">Transmembrane</keyword>
<feature type="domain" description="Cytochrome c oxidase subunit IV bacterial aa3 type" evidence="2">
    <location>
        <begin position="5"/>
        <end position="43"/>
    </location>
</feature>
<accession>A0A0M6YDR7</accession>
<name>A0A0M6YDR7_9RHOB</name>
<dbReference type="Gene3D" id="1.20.5.160">
    <property type="entry name" value="Bacterial aa3 type cytochrome c oxidase subunit IV"/>
    <property type="match status" value="1"/>
</dbReference>